<reference evidence="1 2" key="1">
    <citation type="journal article" date="2021" name="BMC Biol.">
        <title>Horizontally acquired antibacterial genes associated with adaptive radiation of ladybird beetles.</title>
        <authorList>
            <person name="Li H.S."/>
            <person name="Tang X.F."/>
            <person name="Huang Y.H."/>
            <person name="Xu Z.Y."/>
            <person name="Chen M.L."/>
            <person name="Du X.Y."/>
            <person name="Qiu B.Y."/>
            <person name="Chen P.T."/>
            <person name="Zhang W."/>
            <person name="Slipinski A."/>
            <person name="Escalona H.E."/>
            <person name="Waterhouse R.M."/>
            <person name="Zwick A."/>
            <person name="Pang H."/>
        </authorList>
    </citation>
    <scope>NUCLEOTIDE SEQUENCE [LARGE SCALE GENOMIC DNA]</scope>
    <source>
        <strain evidence="1">SYSU2018</strain>
    </source>
</reference>
<proteinExistence type="predicted"/>
<accession>A0ABD2MIB4</accession>
<comment type="caution">
    <text evidence="1">The sequence shown here is derived from an EMBL/GenBank/DDBJ whole genome shotgun (WGS) entry which is preliminary data.</text>
</comment>
<dbReference type="EMBL" id="JABFTP020000001">
    <property type="protein sequence ID" value="KAL3265841.1"/>
    <property type="molecule type" value="Genomic_DNA"/>
</dbReference>
<name>A0ABD2MIB4_9CUCU</name>
<evidence type="ECO:0000313" key="1">
    <source>
        <dbReference type="EMBL" id="KAL3265841.1"/>
    </source>
</evidence>
<dbReference type="AlphaFoldDB" id="A0ABD2MIB4"/>
<keyword evidence="2" id="KW-1185">Reference proteome</keyword>
<feature type="non-terminal residue" evidence="1">
    <location>
        <position position="1"/>
    </location>
</feature>
<sequence>EVEQASISEDDEQYNNVEVGTPKKIENFVALEASNIAMKWTVDNLFNSHELRQLRKRDFEMK</sequence>
<gene>
    <name evidence="1" type="ORF">HHI36_010037</name>
</gene>
<protein>
    <submittedName>
        <fullName evidence="1">Uncharacterized protein</fullName>
    </submittedName>
</protein>
<evidence type="ECO:0000313" key="2">
    <source>
        <dbReference type="Proteomes" id="UP001516400"/>
    </source>
</evidence>
<dbReference type="Proteomes" id="UP001516400">
    <property type="component" value="Unassembled WGS sequence"/>
</dbReference>
<organism evidence="1 2">
    <name type="scientific">Cryptolaemus montrouzieri</name>
    <dbReference type="NCBI Taxonomy" id="559131"/>
    <lineage>
        <taxon>Eukaryota</taxon>
        <taxon>Metazoa</taxon>
        <taxon>Ecdysozoa</taxon>
        <taxon>Arthropoda</taxon>
        <taxon>Hexapoda</taxon>
        <taxon>Insecta</taxon>
        <taxon>Pterygota</taxon>
        <taxon>Neoptera</taxon>
        <taxon>Endopterygota</taxon>
        <taxon>Coleoptera</taxon>
        <taxon>Polyphaga</taxon>
        <taxon>Cucujiformia</taxon>
        <taxon>Coccinelloidea</taxon>
        <taxon>Coccinellidae</taxon>
        <taxon>Scymninae</taxon>
        <taxon>Scymnini</taxon>
        <taxon>Cryptolaemus</taxon>
    </lineage>
</organism>